<keyword evidence="1" id="KW-0472">Membrane</keyword>
<feature type="transmembrane region" description="Helical" evidence="1">
    <location>
        <begin position="15"/>
        <end position="35"/>
    </location>
</feature>
<evidence type="ECO:0000313" key="3">
    <source>
        <dbReference type="Proteomes" id="UP000002774"/>
    </source>
</evidence>
<gene>
    <name evidence="2" type="ORF">Mucpa_2252</name>
</gene>
<accession>H1YGV6</accession>
<organism evidence="2 3">
    <name type="scientific">Mucilaginibacter paludis DSM 18603</name>
    <dbReference type="NCBI Taxonomy" id="714943"/>
    <lineage>
        <taxon>Bacteria</taxon>
        <taxon>Pseudomonadati</taxon>
        <taxon>Bacteroidota</taxon>
        <taxon>Sphingobacteriia</taxon>
        <taxon>Sphingobacteriales</taxon>
        <taxon>Sphingobacteriaceae</taxon>
        <taxon>Mucilaginibacter</taxon>
    </lineage>
</organism>
<dbReference type="Proteomes" id="UP000002774">
    <property type="component" value="Chromosome"/>
</dbReference>
<keyword evidence="1" id="KW-1133">Transmembrane helix</keyword>
<feature type="transmembrane region" description="Helical" evidence="1">
    <location>
        <begin position="74"/>
        <end position="92"/>
    </location>
</feature>
<dbReference type="AlphaFoldDB" id="H1YGV6"/>
<dbReference type="STRING" id="714943.Mucpa_2252"/>
<dbReference type="PROSITE" id="PS51257">
    <property type="entry name" value="PROKAR_LIPOPROTEIN"/>
    <property type="match status" value="1"/>
</dbReference>
<reference evidence="2" key="1">
    <citation type="submission" date="2011-09" db="EMBL/GenBank/DDBJ databases">
        <title>The permanent draft genome of Mucilaginibacter paludis DSM 18603.</title>
        <authorList>
            <consortium name="US DOE Joint Genome Institute (JGI-PGF)"/>
            <person name="Lucas S."/>
            <person name="Han J."/>
            <person name="Lapidus A."/>
            <person name="Bruce D."/>
            <person name="Goodwin L."/>
            <person name="Pitluck S."/>
            <person name="Peters L."/>
            <person name="Kyrpides N."/>
            <person name="Mavromatis K."/>
            <person name="Ivanova N."/>
            <person name="Mikhailova N."/>
            <person name="Held B."/>
            <person name="Detter J.C."/>
            <person name="Tapia R."/>
            <person name="Han C."/>
            <person name="Land M."/>
            <person name="Hauser L."/>
            <person name="Markowitz V."/>
            <person name="Cheng J.-F."/>
            <person name="Hugenholtz P."/>
            <person name="Woyke T."/>
            <person name="Wu D."/>
            <person name="Tindall B."/>
            <person name="Brambilla E."/>
            <person name="Klenk H.-P."/>
            <person name="Eisen J.A."/>
        </authorList>
    </citation>
    <scope>NUCLEOTIDE SEQUENCE [LARGE SCALE GENOMIC DNA]</scope>
    <source>
        <strain evidence="2">DSM 18603</strain>
    </source>
</reference>
<dbReference type="HOGENOM" id="CLU_2585850_0_0_10"/>
<name>H1YGV6_9SPHI</name>
<keyword evidence="1" id="KW-0812">Transmembrane</keyword>
<sequence>MWKRLPFLKDFMMQATYWAISVLLVLNIGIIVLGCQMDKRIYGRVYWPFLPGHFFLNKSYEEPVVRFLTSKGGIMILSLVFMATIILTGFIHPAI</sequence>
<evidence type="ECO:0000256" key="1">
    <source>
        <dbReference type="SAM" id="Phobius"/>
    </source>
</evidence>
<keyword evidence="3" id="KW-1185">Reference proteome</keyword>
<dbReference type="EMBL" id="CM001403">
    <property type="protein sequence ID" value="EHQ26385.1"/>
    <property type="molecule type" value="Genomic_DNA"/>
</dbReference>
<protein>
    <submittedName>
        <fullName evidence="2">Uncharacterized protein</fullName>
    </submittedName>
</protein>
<proteinExistence type="predicted"/>
<evidence type="ECO:0000313" key="2">
    <source>
        <dbReference type="EMBL" id="EHQ26385.1"/>
    </source>
</evidence>